<proteinExistence type="predicted"/>
<feature type="domain" description="Endonuclease/exonuclease/phosphatase" evidence="1">
    <location>
        <begin position="92"/>
        <end position="303"/>
    </location>
</feature>
<reference evidence="2 3" key="1">
    <citation type="submission" date="2018-06" db="EMBL/GenBank/DDBJ databases">
        <title>Genomic Encyclopedia of Type Strains, Phase III (KMG-III): the genomes of soil and plant-associated and newly described type strains.</title>
        <authorList>
            <person name="Whitman W."/>
        </authorList>
    </citation>
    <scope>NUCLEOTIDE SEQUENCE [LARGE SCALE GENOMIC DNA]</scope>
    <source>
        <strain evidence="2 3">CGMCC 4.7090</strain>
    </source>
</reference>
<dbReference type="EMBL" id="QLMJ01000018">
    <property type="protein sequence ID" value="RAK29253.1"/>
    <property type="molecule type" value="Genomic_DNA"/>
</dbReference>
<gene>
    <name evidence="2" type="ORF">B0I29_11845</name>
</gene>
<dbReference type="InterPro" id="IPR005135">
    <property type="entry name" value="Endo/exonuclease/phosphatase"/>
</dbReference>
<dbReference type="Gene3D" id="3.60.10.10">
    <property type="entry name" value="Endonuclease/exonuclease/phosphatase"/>
    <property type="match status" value="1"/>
</dbReference>
<protein>
    <submittedName>
        <fullName evidence="2">Vancomycin resistance protein VanJ</fullName>
    </submittedName>
</protein>
<dbReference type="Pfam" id="PF03372">
    <property type="entry name" value="Exo_endo_phos"/>
    <property type="match status" value="1"/>
</dbReference>
<dbReference type="AlphaFoldDB" id="A0A327Z2S1"/>
<evidence type="ECO:0000259" key="1">
    <source>
        <dbReference type="Pfam" id="PF03372"/>
    </source>
</evidence>
<evidence type="ECO:0000313" key="2">
    <source>
        <dbReference type="EMBL" id="RAK29253.1"/>
    </source>
</evidence>
<dbReference type="InterPro" id="IPR036691">
    <property type="entry name" value="Endo/exonu/phosph_ase_sf"/>
</dbReference>
<dbReference type="GO" id="GO:0003824">
    <property type="term" value="F:catalytic activity"/>
    <property type="evidence" value="ECO:0007669"/>
    <property type="project" value="InterPro"/>
</dbReference>
<organism evidence="2 3">
    <name type="scientific">Actinoplanes lutulentus</name>
    <dbReference type="NCBI Taxonomy" id="1287878"/>
    <lineage>
        <taxon>Bacteria</taxon>
        <taxon>Bacillati</taxon>
        <taxon>Actinomycetota</taxon>
        <taxon>Actinomycetes</taxon>
        <taxon>Micromonosporales</taxon>
        <taxon>Micromonosporaceae</taxon>
        <taxon>Actinoplanes</taxon>
    </lineage>
</organism>
<comment type="caution">
    <text evidence="2">The sequence shown here is derived from an EMBL/GenBank/DDBJ whole genome shotgun (WGS) entry which is preliminary data.</text>
</comment>
<name>A0A327Z2S1_9ACTN</name>
<sequence length="315" mass="34443">MGVRGARAWHHGPVPIVVAALLLFHRVVPNAGLLENFLPWLGLTIPFLLARAWFRSLRALITALLPLVVWFGVFGERVLPAPDHPHQLVAVQHNVSDENPDPAGTVRTLLESRPDFIGLEEVTPEALPAYRAAFGAGYPYFGVRGTVALWSRHPLVEARLLDIRPDSLGSDWNRGLRAVAETPFGEIAVYVVHLPSVRPDPVGLSPVRLNPVALDSARRDDSARKLTAALDAEPRDRVLLLGDLNSTVDDRVLAPVLSRVRTAASGFAFSWPARMPLARVDHVMAGGMTVTEVRTLPRTGSDHLPVEARLRLQAP</sequence>
<dbReference type="Proteomes" id="UP000249341">
    <property type="component" value="Unassembled WGS sequence"/>
</dbReference>
<evidence type="ECO:0000313" key="3">
    <source>
        <dbReference type="Proteomes" id="UP000249341"/>
    </source>
</evidence>
<dbReference type="SUPFAM" id="SSF56219">
    <property type="entry name" value="DNase I-like"/>
    <property type="match status" value="1"/>
</dbReference>
<accession>A0A327Z2S1</accession>
<keyword evidence="3" id="KW-1185">Reference proteome</keyword>